<dbReference type="SUPFAM" id="SSF49452">
    <property type="entry name" value="Starch-binding domain-like"/>
    <property type="match status" value="1"/>
</dbReference>
<keyword evidence="9" id="KW-0119">Carbohydrate metabolism</keyword>
<comment type="catalytic activity">
    <reaction evidence="1">
        <text>Endotype eliminative cleavage of L-alpha-rhamnopyranosyl-(1-&gt;4)-alpha-D-galactopyranosyluronic acid bonds of rhamnogalacturonan I domains in ramified hairy regions of pectin leaving L-rhamnopyranose at the reducing end and 4-deoxy-4,5-unsaturated D-galactopyranosyluronic acid at the non-reducing end.</text>
        <dbReference type="EC" id="4.2.2.23"/>
    </reaction>
</comment>
<organism evidence="14 15">
    <name type="scientific">Ascochyta lentis</name>
    <dbReference type="NCBI Taxonomy" id="205686"/>
    <lineage>
        <taxon>Eukaryota</taxon>
        <taxon>Fungi</taxon>
        <taxon>Dikarya</taxon>
        <taxon>Ascomycota</taxon>
        <taxon>Pezizomycotina</taxon>
        <taxon>Dothideomycetes</taxon>
        <taxon>Pleosporomycetidae</taxon>
        <taxon>Pleosporales</taxon>
        <taxon>Pleosporineae</taxon>
        <taxon>Didymellaceae</taxon>
        <taxon>Ascochyta</taxon>
    </lineage>
</organism>
<evidence type="ECO:0000256" key="9">
    <source>
        <dbReference type="ARBA" id="ARBA00023277"/>
    </source>
</evidence>
<dbReference type="InterPro" id="IPR051850">
    <property type="entry name" value="Polysacch_Lyase_4"/>
</dbReference>
<dbReference type="EC" id="4.2.2.23" evidence="4"/>
<keyword evidence="5" id="KW-0964">Secreted</keyword>
<dbReference type="OrthoDB" id="2130367at2759"/>
<dbReference type="Pfam" id="PF14686">
    <property type="entry name" value="fn3_3"/>
    <property type="match status" value="1"/>
</dbReference>
<gene>
    <name evidence="14" type="ORF">EKO04_003753</name>
</gene>
<evidence type="ECO:0000256" key="1">
    <source>
        <dbReference type="ARBA" id="ARBA00001324"/>
    </source>
</evidence>
<dbReference type="GO" id="GO:0102210">
    <property type="term" value="F:rhamnogalacturonan endolyase activity"/>
    <property type="evidence" value="ECO:0007669"/>
    <property type="project" value="UniProtKB-EC"/>
</dbReference>
<evidence type="ECO:0000256" key="5">
    <source>
        <dbReference type="ARBA" id="ARBA00022525"/>
    </source>
</evidence>
<evidence type="ECO:0000256" key="6">
    <source>
        <dbReference type="ARBA" id="ARBA00022729"/>
    </source>
</evidence>
<dbReference type="GO" id="GO:0005576">
    <property type="term" value="C:extracellular region"/>
    <property type="evidence" value="ECO:0007669"/>
    <property type="project" value="UniProtKB-SubCell"/>
</dbReference>
<reference evidence="14" key="1">
    <citation type="submission" date="2018-12" db="EMBL/GenBank/DDBJ databases">
        <authorList>
            <person name="Syme R.A."/>
            <person name="Farfan-Caceres L."/>
            <person name="Lichtenzveig J."/>
        </authorList>
    </citation>
    <scope>NUCLEOTIDE SEQUENCE</scope>
    <source>
        <strain evidence="14">Al4</strain>
    </source>
</reference>
<keyword evidence="10" id="KW-0624">Polysaccharide degradation</keyword>
<dbReference type="Gene3D" id="2.70.98.10">
    <property type="match status" value="1"/>
</dbReference>
<dbReference type="AlphaFoldDB" id="A0A8H7J5J8"/>
<sequence length="661" mass="73827">MRSTLATTALLSLTSSTWALLKASENNSSLIISNERLVAGVSKTRGYINLLTLDGQNLLGKEDGNTGVGPYLDCYCTPSGFWTPGRGTKVDYKLFNGTDATGVKYGGISMGETYAPTGQRLEQYWFLREGETGLHTFSRVAYYNETAPFLRNLQELRTMFRPNHDPPLFTHFVTNEEFDAPRPNTEGQVVVQDATWYLPNKDDPYVQGVGDYFTKYTFQDTWRKHKAHGMWADGSGSANGTTYGAWLVHNTVETYFGGPLHSDLVVDGIVYNYISSNHHGDQTPNITNGFDRTFGPQYYHFNKGGSLDELRADADQYGLKPNWNAKFYDSIAKHVPNLVTAAGRGTFKAKIDLPRGAKNALAVLAQSGVDFQDNVFDTKAYQYWAEVPSNGEVSINRVKAGSYRLTVYADGVFGDYIQDNISVTAGKNTNVKAKWNPESAGTELWRIGTPDKSSGEYRHGYAQSPTHPLLTDEYRLYWADYDFVTEFPEGVSYKVGRDDPSKALNYVHWSIFGGKANYERPEPVYENINNWTILFDTKAQQLKNKKTATFTVQLAGAKSAAGNTDIYNASEPYSNLPYTVNVNGKDLQPWVIPYHHSSSCAVRSAVICYNIANKFVFDAKLLKEGENTFVLSLPYGGKNYESAVLPEALYVQYDAMRLEVK</sequence>
<evidence type="ECO:0000313" key="15">
    <source>
        <dbReference type="Proteomes" id="UP000651452"/>
    </source>
</evidence>
<dbReference type="Proteomes" id="UP000651452">
    <property type="component" value="Unassembled WGS sequence"/>
</dbReference>
<dbReference type="CDD" id="cd10316">
    <property type="entry name" value="RGL4_M"/>
    <property type="match status" value="1"/>
</dbReference>
<comment type="similarity">
    <text evidence="3">Belongs to the polysaccharide lyase 4 family.</text>
</comment>
<dbReference type="GO" id="GO:0030246">
    <property type="term" value="F:carbohydrate binding"/>
    <property type="evidence" value="ECO:0007669"/>
    <property type="project" value="InterPro"/>
</dbReference>
<feature type="domain" description="Rhamnogalacturonan lyase" evidence="12">
    <location>
        <begin position="443"/>
        <end position="658"/>
    </location>
</feature>
<evidence type="ECO:0000256" key="10">
    <source>
        <dbReference type="ARBA" id="ARBA00023326"/>
    </source>
</evidence>
<evidence type="ECO:0000313" key="14">
    <source>
        <dbReference type="EMBL" id="KAF9698269.1"/>
    </source>
</evidence>
<dbReference type="PANTHER" id="PTHR32018:SF9">
    <property type="entry name" value="RHAMNOGALACTURONATE LYASE B"/>
    <property type="match status" value="1"/>
</dbReference>
<protein>
    <recommendedName>
        <fullName evidence="4">rhamnogalacturonan endolyase</fullName>
        <ecNumber evidence="4">4.2.2.23</ecNumber>
    </recommendedName>
</protein>
<dbReference type="Gene3D" id="2.60.40.1120">
    <property type="entry name" value="Carboxypeptidase-like, regulatory domain"/>
    <property type="match status" value="1"/>
</dbReference>
<feature type="domain" description="Rhamnogalacturonan lyase" evidence="13">
    <location>
        <begin position="354"/>
        <end position="430"/>
    </location>
</feature>
<dbReference type="SUPFAM" id="SSF74650">
    <property type="entry name" value="Galactose mutarotase-like"/>
    <property type="match status" value="1"/>
</dbReference>
<evidence type="ECO:0000256" key="3">
    <source>
        <dbReference type="ARBA" id="ARBA00010418"/>
    </source>
</evidence>
<evidence type="ECO:0000256" key="2">
    <source>
        <dbReference type="ARBA" id="ARBA00004613"/>
    </source>
</evidence>
<dbReference type="InterPro" id="IPR013784">
    <property type="entry name" value="Carb-bd-like_fold"/>
</dbReference>
<evidence type="ECO:0000256" key="11">
    <source>
        <dbReference type="SAM" id="SignalP"/>
    </source>
</evidence>
<keyword evidence="8" id="KW-0456">Lyase</keyword>
<dbReference type="InterPro" id="IPR029411">
    <property type="entry name" value="RG-lyase_III"/>
</dbReference>
<dbReference type="SUPFAM" id="SSF49785">
    <property type="entry name" value="Galactose-binding domain-like"/>
    <property type="match status" value="1"/>
</dbReference>
<evidence type="ECO:0000256" key="8">
    <source>
        <dbReference type="ARBA" id="ARBA00023239"/>
    </source>
</evidence>
<dbReference type="GO" id="GO:0000272">
    <property type="term" value="P:polysaccharide catabolic process"/>
    <property type="evidence" value="ECO:0007669"/>
    <property type="project" value="UniProtKB-KW"/>
</dbReference>
<evidence type="ECO:0000256" key="4">
    <source>
        <dbReference type="ARBA" id="ARBA00012437"/>
    </source>
</evidence>
<comment type="caution">
    <text evidence="14">The sequence shown here is derived from an EMBL/GenBank/DDBJ whole genome shotgun (WGS) entry which is preliminary data.</text>
</comment>
<dbReference type="Gene3D" id="2.60.120.260">
    <property type="entry name" value="Galactose-binding domain-like"/>
    <property type="match status" value="1"/>
</dbReference>
<accession>A0A8H7J5J8</accession>
<dbReference type="InterPro" id="IPR014718">
    <property type="entry name" value="GH-type_carb-bd"/>
</dbReference>
<reference evidence="14" key="2">
    <citation type="submission" date="2020-09" db="EMBL/GenBank/DDBJ databases">
        <title>Reference genome assembly for Australian Ascochyta lentis isolate Al4.</title>
        <authorList>
            <person name="Lee R.C."/>
            <person name="Farfan-Caceres L.M."/>
            <person name="Debler J.W."/>
            <person name="Williams A.H."/>
            <person name="Henares B.M."/>
        </authorList>
    </citation>
    <scope>NUCLEOTIDE SEQUENCE</scope>
    <source>
        <strain evidence="14">Al4</strain>
    </source>
</reference>
<name>A0A8H7J5J8_9PLEO</name>
<feature type="chain" id="PRO_5034970677" description="rhamnogalacturonan endolyase" evidence="11">
    <location>
        <begin position="20"/>
        <end position="661"/>
    </location>
</feature>
<dbReference type="CDD" id="cd10320">
    <property type="entry name" value="RGL4_N"/>
    <property type="match status" value="1"/>
</dbReference>
<dbReference type="EMBL" id="RZGK01000006">
    <property type="protein sequence ID" value="KAF9698269.1"/>
    <property type="molecule type" value="Genomic_DNA"/>
</dbReference>
<evidence type="ECO:0000256" key="7">
    <source>
        <dbReference type="ARBA" id="ARBA00023180"/>
    </source>
</evidence>
<keyword evidence="7" id="KW-0325">Glycoprotein</keyword>
<keyword evidence="6 11" id="KW-0732">Signal</keyword>
<dbReference type="InterPro" id="IPR029413">
    <property type="entry name" value="RG-lyase_II"/>
</dbReference>
<dbReference type="InterPro" id="IPR011013">
    <property type="entry name" value="Gal_mutarotase_sf_dom"/>
</dbReference>
<dbReference type="PANTHER" id="PTHR32018">
    <property type="entry name" value="RHAMNOGALACTURONATE LYASE FAMILY PROTEIN"/>
    <property type="match status" value="1"/>
</dbReference>
<feature type="signal peptide" evidence="11">
    <location>
        <begin position="1"/>
        <end position="19"/>
    </location>
</feature>
<comment type="subcellular location">
    <subcellularLocation>
        <location evidence="2">Secreted</location>
    </subcellularLocation>
</comment>
<evidence type="ECO:0000259" key="13">
    <source>
        <dbReference type="Pfam" id="PF14686"/>
    </source>
</evidence>
<proteinExistence type="inferred from homology"/>
<dbReference type="InterPro" id="IPR008979">
    <property type="entry name" value="Galactose-bd-like_sf"/>
</dbReference>
<keyword evidence="15" id="KW-1185">Reference proteome</keyword>
<evidence type="ECO:0000259" key="12">
    <source>
        <dbReference type="Pfam" id="PF14683"/>
    </source>
</evidence>
<dbReference type="Pfam" id="PF14683">
    <property type="entry name" value="CBM-like"/>
    <property type="match status" value="1"/>
</dbReference>